<dbReference type="SMART" id="SM00827">
    <property type="entry name" value="PKS_AT"/>
    <property type="match status" value="1"/>
</dbReference>
<keyword evidence="1 4" id="KW-0808">Transferase</keyword>
<protein>
    <recommendedName>
        <fullName evidence="4">Malonyl CoA-acyl carrier protein transacylase</fullName>
        <ecNumber evidence="4">2.3.1.39</ecNumber>
    </recommendedName>
</protein>
<dbReference type="PANTHER" id="PTHR42681:SF1">
    <property type="entry name" value="MALONYL-COA-ACYL CARRIER PROTEIN TRANSACYLASE, MITOCHONDRIAL"/>
    <property type="match status" value="1"/>
</dbReference>
<dbReference type="EC" id="2.3.1.39" evidence="4"/>
<organism evidence="6 7">
    <name type="scientific">Enorma phocaeensis</name>
    <dbReference type="NCBI Taxonomy" id="1871019"/>
    <lineage>
        <taxon>Bacteria</taxon>
        <taxon>Bacillati</taxon>
        <taxon>Actinomycetota</taxon>
        <taxon>Coriobacteriia</taxon>
        <taxon>Coriobacteriales</taxon>
        <taxon>Coriobacteriaceae</taxon>
        <taxon>Enorma</taxon>
    </lineage>
</organism>
<evidence type="ECO:0000256" key="2">
    <source>
        <dbReference type="ARBA" id="ARBA00023315"/>
    </source>
</evidence>
<proteinExistence type="inferred from homology"/>
<evidence type="ECO:0000256" key="4">
    <source>
        <dbReference type="PIRNR" id="PIRNR000446"/>
    </source>
</evidence>
<dbReference type="GO" id="GO:0004314">
    <property type="term" value="F:[acyl-carrier-protein] S-malonyltransferase activity"/>
    <property type="evidence" value="ECO:0007669"/>
    <property type="project" value="UniProtKB-EC"/>
</dbReference>
<dbReference type="InterPro" id="IPR016035">
    <property type="entry name" value="Acyl_Trfase/lysoPLipase"/>
</dbReference>
<keyword evidence="7" id="KW-1185">Reference proteome</keyword>
<gene>
    <name evidence="6" type="ORF">QUW28_06825</name>
</gene>
<sequence>MGSVALLFAGQGAQHPGMGAELAAAESAAKAVFDAADEVRPGTSQQCFEGTAEELAQTANTQPCVFAVDLACARALEAHGVHPAAVAGFSLGEVAALTFAGAYTDHAGFELVCRRAAFMADAAERHPGSMRAVVKLDAPTVEQLAAEAGDAWPVNYNSPQQTVVAGTPEALERLDSLVRKAKGRSMKMAVSGAFHSPFMADAAQALDSYLADGHEPGSPSIPVIANRTAEAYPADAASRRELLAEQVASPVQWVRTLHELERRGIDTFVEVGPGKTLTGLVARTLPDARALCCETPEQLGQVLEALEA</sequence>
<dbReference type="PIRSF" id="PIRSF000446">
    <property type="entry name" value="Mct"/>
    <property type="match status" value="1"/>
</dbReference>
<dbReference type="InterPro" id="IPR014043">
    <property type="entry name" value="Acyl_transferase_dom"/>
</dbReference>
<dbReference type="PANTHER" id="PTHR42681">
    <property type="entry name" value="MALONYL-COA-ACYL CARRIER PROTEIN TRANSACYLASE, MITOCHONDRIAL"/>
    <property type="match status" value="1"/>
</dbReference>
<dbReference type="RefSeq" id="WP_289545238.1">
    <property type="nucleotide sequence ID" value="NZ_JAUDDZ010000008.1"/>
</dbReference>
<comment type="caution">
    <text evidence="6">The sequence shown here is derived from an EMBL/GenBank/DDBJ whole genome shotgun (WGS) entry which is preliminary data.</text>
</comment>
<evidence type="ECO:0000256" key="1">
    <source>
        <dbReference type="ARBA" id="ARBA00022679"/>
    </source>
</evidence>
<evidence type="ECO:0000256" key="3">
    <source>
        <dbReference type="ARBA" id="ARBA00048462"/>
    </source>
</evidence>
<dbReference type="SUPFAM" id="SSF52151">
    <property type="entry name" value="FabD/lysophospholipase-like"/>
    <property type="match status" value="1"/>
</dbReference>
<comment type="similarity">
    <text evidence="4">Belongs to the fabD family.</text>
</comment>
<dbReference type="InterPro" id="IPR024925">
    <property type="entry name" value="Malonyl_CoA-ACP_transAc"/>
</dbReference>
<accession>A0ABT7V9M3</accession>
<dbReference type="Proteomes" id="UP001529421">
    <property type="component" value="Unassembled WGS sequence"/>
</dbReference>
<evidence type="ECO:0000313" key="6">
    <source>
        <dbReference type="EMBL" id="MDM8275208.1"/>
    </source>
</evidence>
<dbReference type="InterPro" id="IPR050858">
    <property type="entry name" value="Mal-CoA-ACP_Trans/PKS_FabD"/>
</dbReference>
<keyword evidence="2 4" id="KW-0012">Acyltransferase</keyword>
<dbReference type="Gene3D" id="3.40.366.10">
    <property type="entry name" value="Malonyl-Coenzyme A Acyl Carrier Protein, domain 2"/>
    <property type="match status" value="1"/>
</dbReference>
<dbReference type="EMBL" id="JAUDDZ010000008">
    <property type="protein sequence ID" value="MDM8275208.1"/>
    <property type="molecule type" value="Genomic_DNA"/>
</dbReference>
<dbReference type="SUPFAM" id="SSF55048">
    <property type="entry name" value="Probable ACP-binding domain of malonyl-CoA ACP transacylase"/>
    <property type="match status" value="1"/>
</dbReference>
<evidence type="ECO:0000259" key="5">
    <source>
        <dbReference type="SMART" id="SM00827"/>
    </source>
</evidence>
<feature type="domain" description="Malonyl-CoA:ACP transacylase (MAT)" evidence="5">
    <location>
        <begin position="7"/>
        <end position="298"/>
    </location>
</feature>
<reference evidence="7" key="1">
    <citation type="submission" date="2023-06" db="EMBL/GenBank/DDBJ databases">
        <title>Identification and characterization of horizontal gene transfer across gut microbiota members of farm animals based on homology search.</title>
        <authorList>
            <person name="Zeman M."/>
            <person name="Kubasova T."/>
            <person name="Jahodarova E."/>
            <person name="Nykrynova M."/>
            <person name="Rychlik I."/>
        </authorList>
    </citation>
    <scope>NUCLEOTIDE SEQUENCE [LARGE SCALE GENOMIC DNA]</scope>
    <source>
        <strain evidence="7">154_Feed</strain>
    </source>
</reference>
<name>A0ABT7V9M3_9ACTN</name>
<dbReference type="InterPro" id="IPR016036">
    <property type="entry name" value="Malonyl_transacylase_ACP-bd"/>
</dbReference>
<comment type="catalytic activity">
    <reaction evidence="3 4">
        <text>holo-[ACP] + malonyl-CoA = malonyl-[ACP] + CoA</text>
        <dbReference type="Rhea" id="RHEA:41792"/>
        <dbReference type="Rhea" id="RHEA-COMP:9623"/>
        <dbReference type="Rhea" id="RHEA-COMP:9685"/>
        <dbReference type="ChEBI" id="CHEBI:57287"/>
        <dbReference type="ChEBI" id="CHEBI:57384"/>
        <dbReference type="ChEBI" id="CHEBI:64479"/>
        <dbReference type="ChEBI" id="CHEBI:78449"/>
        <dbReference type="EC" id="2.3.1.39"/>
    </reaction>
</comment>
<dbReference type="InterPro" id="IPR001227">
    <property type="entry name" value="Ac_transferase_dom_sf"/>
</dbReference>
<dbReference type="Gene3D" id="3.30.70.250">
    <property type="entry name" value="Malonyl-CoA ACP transacylase, ACP-binding"/>
    <property type="match status" value="1"/>
</dbReference>
<evidence type="ECO:0000313" key="7">
    <source>
        <dbReference type="Proteomes" id="UP001529421"/>
    </source>
</evidence>
<dbReference type="Pfam" id="PF00698">
    <property type="entry name" value="Acyl_transf_1"/>
    <property type="match status" value="1"/>
</dbReference>